<feature type="compositionally biased region" description="Low complexity" evidence="6">
    <location>
        <begin position="382"/>
        <end position="410"/>
    </location>
</feature>
<evidence type="ECO:0000256" key="1">
    <source>
        <dbReference type="ARBA" id="ARBA00022723"/>
    </source>
</evidence>
<dbReference type="SUPFAM" id="SSF57845">
    <property type="entry name" value="B-box zinc-binding domain"/>
    <property type="match status" value="1"/>
</dbReference>
<dbReference type="PROSITE" id="PS00518">
    <property type="entry name" value="ZF_RING_1"/>
    <property type="match status" value="1"/>
</dbReference>
<keyword evidence="3" id="KW-0862">Zinc</keyword>
<evidence type="ECO:0000256" key="6">
    <source>
        <dbReference type="SAM" id="MobiDB-lite"/>
    </source>
</evidence>
<dbReference type="CDD" id="cd19760">
    <property type="entry name" value="Bbox2_TRIM4-like"/>
    <property type="match status" value="1"/>
</dbReference>
<evidence type="ECO:0000256" key="4">
    <source>
        <dbReference type="PROSITE-ProRule" id="PRU00024"/>
    </source>
</evidence>
<evidence type="ECO:0000256" key="2">
    <source>
        <dbReference type="ARBA" id="ARBA00022771"/>
    </source>
</evidence>
<dbReference type="SUPFAM" id="SSF57850">
    <property type="entry name" value="RING/U-box"/>
    <property type="match status" value="1"/>
</dbReference>
<keyword evidence="2 4" id="KW-0863">Zinc-finger</keyword>
<keyword evidence="10" id="KW-1185">Reference proteome</keyword>
<dbReference type="Pfam" id="PF13765">
    <property type="entry name" value="PRY"/>
    <property type="match status" value="1"/>
</dbReference>
<dbReference type="AlphaFoldDB" id="A0A672U218"/>
<keyword evidence="1" id="KW-0479">Metal-binding</keyword>
<feature type="coiled-coil region" evidence="5">
    <location>
        <begin position="133"/>
        <end position="160"/>
    </location>
</feature>
<dbReference type="PROSITE" id="PS50119">
    <property type="entry name" value="ZF_BBOX"/>
    <property type="match status" value="1"/>
</dbReference>
<proteinExistence type="predicted"/>
<dbReference type="OMA" id="HFREENT"/>
<dbReference type="InterPro" id="IPR013320">
    <property type="entry name" value="ConA-like_dom_sf"/>
</dbReference>
<dbReference type="SMART" id="SM00336">
    <property type="entry name" value="BBOX"/>
    <property type="match status" value="1"/>
</dbReference>
<dbReference type="SMART" id="SM00184">
    <property type="entry name" value="RING"/>
    <property type="match status" value="1"/>
</dbReference>
<dbReference type="Gene3D" id="3.30.40.10">
    <property type="entry name" value="Zinc/RING finger domain, C3HC4 (zinc finger)"/>
    <property type="match status" value="1"/>
</dbReference>
<dbReference type="Ensembl" id="ENSSHBT00005010655.1">
    <property type="protein sequence ID" value="ENSSHBP00005008846.1"/>
    <property type="gene ID" value="ENSSHBG00005007715.1"/>
</dbReference>
<keyword evidence="5" id="KW-0175">Coiled coil</keyword>
<feature type="domain" description="B box-type" evidence="8">
    <location>
        <begin position="91"/>
        <end position="132"/>
    </location>
</feature>
<dbReference type="InterPro" id="IPR013083">
    <property type="entry name" value="Znf_RING/FYVE/PHD"/>
</dbReference>
<dbReference type="InterPro" id="IPR050143">
    <property type="entry name" value="TRIM/RBCC"/>
</dbReference>
<evidence type="ECO:0000256" key="5">
    <source>
        <dbReference type="SAM" id="Coils"/>
    </source>
</evidence>
<reference evidence="9" key="2">
    <citation type="submission" date="2025-09" db="UniProtKB">
        <authorList>
            <consortium name="Ensembl"/>
        </authorList>
    </citation>
    <scope>IDENTIFICATION</scope>
</reference>
<feature type="domain" description="RING-type" evidence="7">
    <location>
        <begin position="16"/>
        <end position="57"/>
    </location>
</feature>
<dbReference type="GO" id="GO:0008270">
    <property type="term" value="F:zinc ion binding"/>
    <property type="evidence" value="ECO:0007669"/>
    <property type="project" value="UniProtKB-KW"/>
</dbReference>
<dbReference type="SUPFAM" id="SSF49899">
    <property type="entry name" value="Concanavalin A-like lectins/glucanases"/>
    <property type="match status" value="1"/>
</dbReference>
<dbReference type="InterPro" id="IPR017907">
    <property type="entry name" value="Znf_RING_CS"/>
</dbReference>
<dbReference type="InterPro" id="IPR006574">
    <property type="entry name" value="PRY"/>
</dbReference>
<dbReference type="InterPro" id="IPR000315">
    <property type="entry name" value="Znf_B-box"/>
</dbReference>
<evidence type="ECO:0000256" key="3">
    <source>
        <dbReference type="ARBA" id="ARBA00022833"/>
    </source>
</evidence>
<name>A0A672U218_STRHB</name>
<organism evidence="9 10">
    <name type="scientific">Strigops habroptila</name>
    <name type="common">Kakapo</name>
    <dbReference type="NCBI Taxonomy" id="2489341"/>
    <lineage>
        <taxon>Eukaryota</taxon>
        <taxon>Metazoa</taxon>
        <taxon>Chordata</taxon>
        <taxon>Craniata</taxon>
        <taxon>Vertebrata</taxon>
        <taxon>Euteleostomi</taxon>
        <taxon>Archelosauria</taxon>
        <taxon>Archosauria</taxon>
        <taxon>Dinosauria</taxon>
        <taxon>Saurischia</taxon>
        <taxon>Theropoda</taxon>
        <taxon>Coelurosauria</taxon>
        <taxon>Aves</taxon>
        <taxon>Neognathae</taxon>
        <taxon>Neoaves</taxon>
        <taxon>Telluraves</taxon>
        <taxon>Australaves</taxon>
        <taxon>Psittaciformes</taxon>
        <taxon>Psittacidae</taxon>
        <taxon>Strigops</taxon>
    </lineage>
</organism>
<dbReference type="Proteomes" id="UP000472266">
    <property type="component" value="Unplaced"/>
</dbReference>
<dbReference type="PROSITE" id="PS50089">
    <property type="entry name" value="ZF_RING_2"/>
    <property type="match status" value="1"/>
</dbReference>
<dbReference type="Gene3D" id="3.30.160.60">
    <property type="entry name" value="Classic Zinc Finger"/>
    <property type="match status" value="1"/>
</dbReference>
<evidence type="ECO:0000259" key="8">
    <source>
        <dbReference type="PROSITE" id="PS50119"/>
    </source>
</evidence>
<dbReference type="InterPro" id="IPR001841">
    <property type="entry name" value="Znf_RING"/>
</dbReference>
<gene>
    <name evidence="9" type="primary">LOC115618873</name>
</gene>
<dbReference type="InParanoid" id="A0A672U218"/>
<protein>
    <submittedName>
        <fullName evidence="9">Uncharacterized protein</fullName>
    </submittedName>
</protein>
<dbReference type="GeneTree" id="ENSGT01030000234669"/>
<sequence length="427" mass="48103">MSAPSPSAALPSEASCPICLEYFRDPVSIHCGHNFCRVCISRCWEWSTAPFSCPRCRETAPERMLHPSRELARVLEAARRLSAQAAGGDTGQGERCEKHQEPLKVFCEDDGAFICVICRESRAHRSHRMLPAQDALQEYKGQIQARLQALKEERDKLLGLREVEMRRNWEHLEKTAAERQRVLSKLEGLRLFLGDHAQHLLAQLGDLERDIEKLQEENITSLTTEISRLDSFIQEMEEKSQQPASELLQVRSQGITFGLEMENFQQPPLLLLPELEKRISHFRERNTALEETLRSFQGMLKVTLDPSTAHPQLLVSADGRSVRAWAPTPVSWAVRASPWGDAAGRWRWPPEAPGLSGWPQSPSGGGKRLLRTPGWSSGPWGSARVSSGLSPPSSASRCTRSRSPPRSGSPWTMTRVRWHFSMPIRDP</sequence>
<feature type="region of interest" description="Disordered" evidence="6">
    <location>
        <begin position="350"/>
        <end position="412"/>
    </location>
</feature>
<evidence type="ECO:0000313" key="9">
    <source>
        <dbReference type="Ensembl" id="ENSSHBP00005008846.1"/>
    </source>
</evidence>
<dbReference type="CDD" id="cd16594">
    <property type="entry name" value="RING-HC_TRIM7-like_C-IV"/>
    <property type="match status" value="1"/>
</dbReference>
<evidence type="ECO:0000259" key="7">
    <source>
        <dbReference type="PROSITE" id="PS50089"/>
    </source>
</evidence>
<reference evidence="9" key="1">
    <citation type="submission" date="2025-08" db="UniProtKB">
        <authorList>
            <consortium name="Ensembl"/>
        </authorList>
    </citation>
    <scope>IDENTIFICATION</scope>
</reference>
<dbReference type="PANTHER" id="PTHR24103">
    <property type="entry name" value="E3 UBIQUITIN-PROTEIN LIGASE TRIM"/>
    <property type="match status" value="1"/>
</dbReference>
<dbReference type="Pfam" id="PF00643">
    <property type="entry name" value="zf-B_box"/>
    <property type="match status" value="1"/>
</dbReference>
<accession>A0A672U218</accession>
<evidence type="ECO:0000313" key="10">
    <source>
        <dbReference type="Proteomes" id="UP000472266"/>
    </source>
</evidence>
<dbReference type="Pfam" id="PF15227">
    <property type="entry name" value="zf-C3HC4_4"/>
    <property type="match status" value="1"/>
</dbReference>